<accession>A0AAV4LPJ2</accession>
<dbReference type="Proteomes" id="UP001497744">
    <property type="component" value="Unassembled WGS sequence"/>
</dbReference>
<protein>
    <submittedName>
        <fullName evidence="1">Variant erythrocyte surface antigen-1 family protein</fullName>
    </submittedName>
</protein>
<dbReference type="RefSeq" id="XP_067713941.1">
    <property type="nucleotide sequence ID" value="XM_067857840.1"/>
</dbReference>
<proteinExistence type="predicted"/>
<keyword evidence="2" id="KW-1185">Reference proteome</keyword>
<comment type="caution">
    <text evidence="1">The sequence shown here is derived from an EMBL/GenBank/DDBJ whole genome shotgun (WGS) entry which is preliminary data.</text>
</comment>
<evidence type="ECO:0000313" key="1">
    <source>
        <dbReference type="EMBL" id="GIX61870.1"/>
    </source>
</evidence>
<evidence type="ECO:0000313" key="2">
    <source>
        <dbReference type="Proteomes" id="UP001497744"/>
    </source>
</evidence>
<name>A0AAV4LPJ2_BABCB</name>
<sequence length="354" mass="37664">MTTHQKNSLTEWPDDLKDVIDWFLRVGEIDKGGSGDSNKLKLQNAVKALTDYGEASTVLKAENTGGPFSSVTEGLRVFIGYNTSGGRELDGSGIGLSSYGGYASSYKDSAKWNGGWNASDSNSKTCAHILLASTPLPYYGLTYLFWRCSDNDGWQEQTTSGDSNGSQFYYFLLDMGYSSGLNSGKKGSEVMNRVESEITDFKKVPATDSSSYPEFLKQLQETGKPNLANSAMNAPMYALYAASHAYLQSKLSSSKITELPQTKSDISKTLKGYSDAVEALNPGSSQKLPEAYLTLLAQIQSVNDEDPPAPPSSSAAAAAGDVLGTAALGGTAAALATNVGGITTTLKNFIPLFK</sequence>
<dbReference type="GeneID" id="94193353"/>
<dbReference type="EMBL" id="BPLF01000001">
    <property type="protein sequence ID" value="GIX61870.1"/>
    <property type="molecule type" value="Genomic_DNA"/>
</dbReference>
<gene>
    <name evidence="1" type="ORF">BcabD6B2_13050</name>
</gene>
<organism evidence="1 2">
    <name type="scientific">Babesia caballi</name>
    <dbReference type="NCBI Taxonomy" id="5871"/>
    <lineage>
        <taxon>Eukaryota</taxon>
        <taxon>Sar</taxon>
        <taxon>Alveolata</taxon>
        <taxon>Apicomplexa</taxon>
        <taxon>Aconoidasida</taxon>
        <taxon>Piroplasmida</taxon>
        <taxon>Babesiidae</taxon>
        <taxon>Babesia</taxon>
    </lineage>
</organism>
<dbReference type="AlphaFoldDB" id="A0AAV4LPJ2"/>
<reference evidence="1 2" key="1">
    <citation type="submission" date="2021-06" db="EMBL/GenBank/DDBJ databases">
        <title>Genome sequence of Babesia caballi.</title>
        <authorList>
            <person name="Yamagishi J."/>
            <person name="Kidaka T."/>
            <person name="Ochi A."/>
        </authorList>
    </citation>
    <scope>NUCLEOTIDE SEQUENCE [LARGE SCALE GENOMIC DNA]</scope>
    <source>
        <strain evidence="1">USDA-D6B2</strain>
    </source>
</reference>